<dbReference type="EMBL" id="BOOR01000018">
    <property type="protein sequence ID" value="GII54544.1"/>
    <property type="molecule type" value="Genomic_DNA"/>
</dbReference>
<protein>
    <submittedName>
        <fullName evidence="1">Uncharacterized protein</fullName>
    </submittedName>
</protein>
<dbReference type="Proteomes" id="UP000605992">
    <property type="component" value="Unassembled WGS sequence"/>
</dbReference>
<name>A0A8J3XVP1_9ACTN</name>
<gene>
    <name evidence="1" type="ORF">Pth03_29330</name>
</gene>
<proteinExistence type="predicted"/>
<evidence type="ECO:0000313" key="1">
    <source>
        <dbReference type="EMBL" id="GII54544.1"/>
    </source>
</evidence>
<sequence length="62" mass="6473">MGGMDGRQAVAIASNRAPLREGCSNWLSQPAQCSVRRSGELHIEVIAPGLSSDPPVVSVAQD</sequence>
<evidence type="ECO:0000313" key="2">
    <source>
        <dbReference type="Proteomes" id="UP000605992"/>
    </source>
</evidence>
<keyword evidence="2" id="KW-1185">Reference proteome</keyword>
<organism evidence="1 2">
    <name type="scientific">Planotetraspora thailandica</name>
    <dbReference type="NCBI Taxonomy" id="487172"/>
    <lineage>
        <taxon>Bacteria</taxon>
        <taxon>Bacillati</taxon>
        <taxon>Actinomycetota</taxon>
        <taxon>Actinomycetes</taxon>
        <taxon>Streptosporangiales</taxon>
        <taxon>Streptosporangiaceae</taxon>
        <taxon>Planotetraspora</taxon>
    </lineage>
</organism>
<accession>A0A8J3XVP1</accession>
<comment type="caution">
    <text evidence="1">The sequence shown here is derived from an EMBL/GenBank/DDBJ whole genome shotgun (WGS) entry which is preliminary data.</text>
</comment>
<dbReference type="AlphaFoldDB" id="A0A8J3XVP1"/>
<reference evidence="1" key="1">
    <citation type="submission" date="2021-01" db="EMBL/GenBank/DDBJ databases">
        <title>Whole genome shotgun sequence of Planotetraspora thailandica NBRC 104271.</title>
        <authorList>
            <person name="Komaki H."/>
            <person name="Tamura T."/>
        </authorList>
    </citation>
    <scope>NUCLEOTIDE SEQUENCE</scope>
    <source>
        <strain evidence="1">NBRC 104271</strain>
    </source>
</reference>